<organism evidence="2 3">
    <name type="scientific">Drosophila gunungcola</name>
    <name type="common">fruit fly</name>
    <dbReference type="NCBI Taxonomy" id="103775"/>
    <lineage>
        <taxon>Eukaryota</taxon>
        <taxon>Metazoa</taxon>
        <taxon>Ecdysozoa</taxon>
        <taxon>Arthropoda</taxon>
        <taxon>Hexapoda</taxon>
        <taxon>Insecta</taxon>
        <taxon>Pterygota</taxon>
        <taxon>Neoptera</taxon>
        <taxon>Endopterygota</taxon>
        <taxon>Diptera</taxon>
        <taxon>Brachycera</taxon>
        <taxon>Muscomorpha</taxon>
        <taxon>Ephydroidea</taxon>
        <taxon>Drosophilidae</taxon>
        <taxon>Drosophila</taxon>
        <taxon>Sophophora</taxon>
    </lineage>
</organism>
<proteinExistence type="predicted"/>
<dbReference type="AlphaFoldDB" id="A0A9P9YHD9"/>
<evidence type="ECO:0000313" key="3">
    <source>
        <dbReference type="Proteomes" id="UP001059596"/>
    </source>
</evidence>
<keyword evidence="3" id="KW-1185">Reference proteome</keyword>
<evidence type="ECO:0000313" key="2">
    <source>
        <dbReference type="EMBL" id="KAI8036653.1"/>
    </source>
</evidence>
<gene>
    <name evidence="2" type="ORF">M5D96_010454</name>
</gene>
<reference evidence="2" key="1">
    <citation type="journal article" date="2023" name="Genome Biol. Evol.">
        <title>Long-read-based Genome Assembly of Drosophila gunungcola Reveals Fewer Chemosensory Genes in Flower-breeding Species.</title>
        <authorList>
            <person name="Negi A."/>
            <person name="Liao B.Y."/>
            <person name="Yeh S.D."/>
        </authorList>
    </citation>
    <scope>NUCLEOTIDE SEQUENCE</scope>
    <source>
        <strain evidence="2">Sukarami</strain>
    </source>
</reference>
<feature type="signal peptide" evidence="1">
    <location>
        <begin position="1"/>
        <end position="32"/>
    </location>
</feature>
<comment type="caution">
    <text evidence="2">The sequence shown here is derived from an EMBL/GenBank/DDBJ whole genome shotgun (WGS) entry which is preliminary data.</text>
</comment>
<evidence type="ECO:0000256" key="1">
    <source>
        <dbReference type="SAM" id="SignalP"/>
    </source>
</evidence>
<dbReference type="InterPro" id="IPR003475">
    <property type="entry name" value="Insect_Unk"/>
</dbReference>
<protein>
    <submittedName>
        <fullName evidence="2">Uncharacterized protein</fullName>
    </submittedName>
</protein>
<feature type="chain" id="PRO_5040225280" evidence="1">
    <location>
        <begin position="33"/>
        <end position="108"/>
    </location>
</feature>
<keyword evidence="1" id="KW-0732">Signal</keyword>
<accession>A0A9P9YHD9</accession>
<dbReference type="Proteomes" id="UP001059596">
    <property type="component" value="Unassembled WGS sequence"/>
</dbReference>
<dbReference type="Pfam" id="PF02448">
    <property type="entry name" value="L71"/>
    <property type="match status" value="1"/>
</dbReference>
<sequence>MLCETKKLFNLNQSKESIIILLCVLHFSSTEAQSNQQYCENVYIDCQRFAPRIGSFDETIDSFNRHCRRQHQRWKNVTRCEMEKATCLLILRRCGDMTCGNIAETLQL</sequence>
<name>A0A9P9YHD9_9MUSC</name>
<dbReference type="EMBL" id="JAMKOV010000015">
    <property type="protein sequence ID" value="KAI8036653.1"/>
    <property type="molecule type" value="Genomic_DNA"/>
</dbReference>